<dbReference type="AlphaFoldDB" id="A0A9W9IYT5"/>
<proteinExistence type="inferred from homology"/>
<evidence type="ECO:0008006" key="7">
    <source>
        <dbReference type="Google" id="ProtNLM"/>
    </source>
</evidence>
<dbReference type="GO" id="GO:0050163">
    <property type="term" value="F:oxaloacetate tautomerase activity"/>
    <property type="evidence" value="ECO:0007669"/>
    <property type="project" value="UniProtKB-ARBA"/>
</dbReference>
<reference evidence="5" key="2">
    <citation type="journal article" date="2023" name="IMA Fungus">
        <title>Comparative genomic study of the Penicillium genus elucidates a diverse pangenome and 15 lateral gene transfer events.</title>
        <authorList>
            <person name="Petersen C."/>
            <person name="Sorensen T."/>
            <person name="Nielsen M.R."/>
            <person name="Sondergaard T.E."/>
            <person name="Sorensen J.L."/>
            <person name="Fitzpatrick D.A."/>
            <person name="Frisvad J.C."/>
            <person name="Nielsen K.L."/>
        </authorList>
    </citation>
    <scope>NUCLEOTIDE SEQUENCE</scope>
    <source>
        <strain evidence="5">IBT 20477</strain>
    </source>
</reference>
<dbReference type="PANTHER" id="PTHR11820">
    <property type="entry name" value="ACYLPYRUVASE"/>
    <property type="match status" value="1"/>
</dbReference>
<dbReference type="SUPFAM" id="SSF53474">
    <property type="entry name" value="alpha/beta-Hydrolases"/>
    <property type="match status" value="1"/>
</dbReference>
<dbReference type="SUPFAM" id="SSF56529">
    <property type="entry name" value="FAH"/>
    <property type="match status" value="1"/>
</dbReference>
<dbReference type="PANTHER" id="PTHR11820:SF7">
    <property type="entry name" value="ACYLPYRUVASE FAHD1, MITOCHONDRIAL"/>
    <property type="match status" value="1"/>
</dbReference>
<keyword evidence="6" id="KW-1185">Reference proteome</keyword>
<reference evidence="5" key="1">
    <citation type="submission" date="2022-11" db="EMBL/GenBank/DDBJ databases">
        <authorList>
            <person name="Petersen C."/>
        </authorList>
    </citation>
    <scope>NUCLEOTIDE SEQUENCE</scope>
    <source>
        <strain evidence="5">IBT 20477</strain>
    </source>
</reference>
<sequence length="583" mass="62343">MSAPLTNYVAYLDPELNVPRVGHLDWDNETIQPLAFSSGAPLETLYQVIVAGCHSTKPTGTPIAIHSVQLRPPFGGRDILAVGKNYAEHAIEFNKSGYDSSDKADQPTHPVLFTKRATSIVAHGAPIVLNPSFTQTLDYEGEIGVIIGKGGLGITKENALKHVWGYTIINDVTARERQRDHKQFFIGKSGDTYCPMGPVAVPARELPGVLQIQTFVNGKERQRSTTQDLIFSIPTLIETLSAGITLQPGDVVATGTPAGVGFGQVPPVWLQPGDEVKVSVPGLGSLINTVSRPNPQASFVSTPDDLHLADNNASKTITGECLTAINGKRIYCKKQGNGNKPIVFVHGLGSSSEFFTPFINALDLNKSHQLYLMDLEGHGLSPTSPLSTITIESLANDLNGLFEKEGLSSDDEVTVMAHSMGCLVALYFAIKYPEKAKKLVLLGPAPNPLSAPAINTFHERASLVRRQGMLAVADTVATAGTSQRTKTSLGFTAVRVSLLATEPESYAKACTALADCKALPVQCVQAKTLIVTGDEDKVSSPALCAAYAERIPNALPPVVLSKVGHWHVFEDFHGVANAVARFL</sequence>
<evidence type="ECO:0000313" key="6">
    <source>
        <dbReference type="Proteomes" id="UP001150942"/>
    </source>
</evidence>
<organism evidence="5 6">
    <name type="scientific">Penicillium cf. viridicatum</name>
    <dbReference type="NCBI Taxonomy" id="2972119"/>
    <lineage>
        <taxon>Eukaryota</taxon>
        <taxon>Fungi</taxon>
        <taxon>Dikarya</taxon>
        <taxon>Ascomycota</taxon>
        <taxon>Pezizomycotina</taxon>
        <taxon>Eurotiomycetes</taxon>
        <taxon>Eurotiomycetidae</taxon>
        <taxon>Eurotiales</taxon>
        <taxon>Aspergillaceae</taxon>
        <taxon>Penicillium</taxon>
    </lineage>
</organism>
<name>A0A9W9IYT5_9EURO</name>
<feature type="domain" description="Fumarylacetoacetase-like C-terminal" evidence="4">
    <location>
        <begin position="79"/>
        <end position="290"/>
    </location>
</feature>
<dbReference type="FunFam" id="3.90.850.10:FF:000002">
    <property type="entry name" value="2-hydroxyhepta-2,4-diene-1,7-dioate isomerase"/>
    <property type="match status" value="1"/>
</dbReference>
<dbReference type="GO" id="GO:0018773">
    <property type="term" value="F:acetylpyruvate hydrolase activity"/>
    <property type="evidence" value="ECO:0007669"/>
    <property type="project" value="TreeGrafter"/>
</dbReference>
<dbReference type="GO" id="GO:0017000">
    <property type="term" value="P:antibiotic biosynthetic process"/>
    <property type="evidence" value="ECO:0007669"/>
    <property type="project" value="UniProtKB-ARBA"/>
</dbReference>
<keyword evidence="2" id="KW-0479">Metal-binding</keyword>
<evidence type="ECO:0000256" key="2">
    <source>
        <dbReference type="ARBA" id="ARBA00022723"/>
    </source>
</evidence>
<comment type="caution">
    <text evidence="5">The sequence shown here is derived from an EMBL/GenBank/DDBJ whole genome shotgun (WGS) entry which is preliminary data.</text>
</comment>
<dbReference type="Proteomes" id="UP001150942">
    <property type="component" value="Unassembled WGS sequence"/>
</dbReference>
<evidence type="ECO:0000259" key="3">
    <source>
        <dbReference type="Pfam" id="PF00561"/>
    </source>
</evidence>
<dbReference type="GO" id="GO:0072330">
    <property type="term" value="P:monocarboxylic acid biosynthetic process"/>
    <property type="evidence" value="ECO:0007669"/>
    <property type="project" value="UniProtKB-ARBA"/>
</dbReference>
<dbReference type="InterPro" id="IPR036663">
    <property type="entry name" value="Fumarylacetoacetase_C_sf"/>
</dbReference>
<dbReference type="PRINTS" id="PR00111">
    <property type="entry name" value="ABHYDROLASE"/>
</dbReference>
<evidence type="ECO:0000313" key="5">
    <source>
        <dbReference type="EMBL" id="KAJ5187573.1"/>
    </source>
</evidence>
<gene>
    <name evidence="5" type="ORF">N7449_010567</name>
</gene>
<evidence type="ECO:0000256" key="1">
    <source>
        <dbReference type="ARBA" id="ARBA00010211"/>
    </source>
</evidence>
<dbReference type="GO" id="GO:0046872">
    <property type="term" value="F:metal ion binding"/>
    <property type="evidence" value="ECO:0007669"/>
    <property type="project" value="UniProtKB-KW"/>
</dbReference>
<dbReference type="Gene3D" id="3.90.850.10">
    <property type="entry name" value="Fumarylacetoacetase-like, C-terminal domain"/>
    <property type="match status" value="1"/>
</dbReference>
<dbReference type="Pfam" id="PF00561">
    <property type="entry name" value="Abhydrolase_1"/>
    <property type="match status" value="1"/>
</dbReference>
<dbReference type="Gene3D" id="3.40.50.1820">
    <property type="entry name" value="alpha/beta hydrolase"/>
    <property type="match status" value="1"/>
</dbReference>
<accession>A0A9W9IYT5</accession>
<dbReference type="OrthoDB" id="194468at2759"/>
<dbReference type="InterPro" id="IPR011234">
    <property type="entry name" value="Fumarylacetoacetase-like_C"/>
</dbReference>
<dbReference type="EMBL" id="JAPQKQ010000007">
    <property type="protein sequence ID" value="KAJ5187573.1"/>
    <property type="molecule type" value="Genomic_DNA"/>
</dbReference>
<evidence type="ECO:0000259" key="4">
    <source>
        <dbReference type="Pfam" id="PF01557"/>
    </source>
</evidence>
<feature type="domain" description="AB hydrolase-1" evidence="3">
    <location>
        <begin position="340"/>
        <end position="571"/>
    </location>
</feature>
<comment type="similarity">
    <text evidence="1">Belongs to the FAH family.</text>
</comment>
<dbReference type="GO" id="GO:0006107">
    <property type="term" value="P:oxaloacetate metabolic process"/>
    <property type="evidence" value="ECO:0007669"/>
    <property type="project" value="UniProtKB-ARBA"/>
</dbReference>
<dbReference type="InterPro" id="IPR029058">
    <property type="entry name" value="AB_hydrolase_fold"/>
</dbReference>
<dbReference type="InterPro" id="IPR000073">
    <property type="entry name" value="AB_hydrolase_1"/>
</dbReference>
<dbReference type="Pfam" id="PF01557">
    <property type="entry name" value="FAA_hydrolase"/>
    <property type="match status" value="1"/>
</dbReference>
<protein>
    <recommendedName>
        <fullName evidence="7">Fumarylacetoacetate hydrolase</fullName>
    </recommendedName>
</protein>